<evidence type="ECO:0000259" key="21">
    <source>
        <dbReference type="Pfam" id="PF00122"/>
    </source>
</evidence>
<comment type="subcellular location">
    <subcellularLocation>
        <location evidence="2">Endosome membrane</location>
        <topology evidence="2">Multi-pass membrane protein</topology>
    </subcellularLocation>
    <subcellularLocation>
        <location evidence="19">Membrane</location>
        <topology evidence="19">Multi-pass membrane protein</topology>
    </subcellularLocation>
</comment>
<feature type="transmembrane region" description="Helical" evidence="19">
    <location>
        <begin position="176"/>
        <end position="196"/>
    </location>
</feature>
<dbReference type="NCBIfam" id="TIGR01494">
    <property type="entry name" value="ATPase_P-type"/>
    <property type="match status" value="2"/>
</dbReference>
<evidence type="ECO:0000256" key="6">
    <source>
        <dbReference type="ARBA" id="ARBA00022723"/>
    </source>
</evidence>
<keyword evidence="11 19" id="KW-1133">Transmembrane helix</keyword>
<gene>
    <name evidence="24" type="ORF">D9615_007897</name>
</gene>
<name>A0A8H5H562_9AGAR</name>
<evidence type="ECO:0000256" key="20">
    <source>
        <dbReference type="SAM" id="MobiDB-lite"/>
    </source>
</evidence>
<dbReference type="InterPro" id="IPR023298">
    <property type="entry name" value="ATPase_P-typ_TM_dom_sf"/>
</dbReference>
<dbReference type="EMBL" id="JAACJP010000027">
    <property type="protein sequence ID" value="KAF5376750.1"/>
    <property type="molecule type" value="Genomic_DNA"/>
</dbReference>
<evidence type="ECO:0000256" key="14">
    <source>
        <dbReference type="ARBA" id="ARBA00034036"/>
    </source>
</evidence>
<evidence type="ECO:0000313" key="25">
    <source>
        <dbReference type="Proteomes" id="UP000565441"/>
    </source>
</evidence>
<feature type="transmembrane region" description="Helical" evidence="19">
    <location>
        <begin position="423"/>
        <end position="443"/>
    </location>
</feature>
<evidence type="ECO:0000256" key="2">
    <source>
        <dbReference type="ARBA" id="ARBA00004337"/>
    </source>
</evidence>
<feature type="binding site" evidence="17">
    <location>
        <position position="683"/>
    </location>
    <ligand>
        <name>ATP</name>
        <dbReference type="ChEBI" id="CHEBI:30616"/>
    </ligand>
</feature>
<evidence type="ECO:0000256" key="11">
    <source>
        <dbReference type="ARBA" id="ARBA00022989"/>
    </source>
</evidence>
<feature type="binding site" evidence="17">
    <location>
        <position position="654"/>
    </location>
    <ligand>
        <name>ATP</name>
        <dbReference type="ChEBI" id="CHEBI:30616"/>
    </ligand>
</feature>
<dbReference type="InterPro" id="IPR044492">
    <property type="entry name" value="P_typ_ATPase_HD_dom"/>
</dbReference>
<feature type="binding site" evidence="17">
    <location>
        <position position="764"/>
    </location>
    <ligand>
        <name>ATP</name>
        <dbReference type="ChEBI" id="CHEBI:30616"/>
    </ligand>
</feature>
<dbReference type="Pfam" id="PF13246">
    <property type="entry name" value="Cation_ATPase"/>
    <property type="match status" value="1"/>
</dbReference>
<feature type="binding site" evidence="17">
    <location>
        <position position="588"/>
    </location>
    <ligand>
        <name>ATP</name>
        <dbReference type="ChEBI" id="CHEBI:30616"/>
    </ligand>
</feature>
<feature type="transmembrane region" description="Helical" evidence="19">
    <location>
        <begin position="1074"/>
        <end position="1094"/>
    </location>
</feature>
<dbReference type="Gene3D" id="3.40.50.1000">
    <property type="entry name" value="HAD superfamily/HAD-like"/>
    <property type="match status" value="1"/>
</dbReference>
<dbReference type="Gene3D" id="2.70.150.10">
    <property type="entry name" value="Calcium-transporting ATPase, cytoplasmic transduction domain A"/>
    <property type="match status" value="1"/>
</dbReference>
<dbReference type="FunFam" id="3.40.1110.10:FF:000085">
    <property type="entry name" value="Phospholipid-transporting ATPase"/>
    <property type="match status" value="1"/>
</dbReference>
<dbReference type="Pfam" id="PF16209">
    <property type="entry name" value="PhoLip_ATPase_N"/>
    <property type="match status" value="1"/>
</dbReference>
<sequence length="1142" mass="127439">MSDIPLHSIIRNKARANYIPISDSDASSSSDLQAMALHSNVTIAASASSSRRTGKRTRRDKYVDDPEERAGLLRRGEYGGEEFELEDEEGAAPRLPLPMLLKPPHAAVKDKSRTIPFKPPDKFQSRFPANIVRNQKYNAFTFLPIVFYEQFKFFFNLYFLLVALSQFIPALKIGYIVTYIAPLALVLFVTMGKEAYDDYKRNLRDREANSQKYLILDRPPDDSSSVLSHEDAYLHTRSVPSSSLRVGDLIHMEKNQRVPADLVLLRTSDASGTCFIRTDQLDGETDWKLRVAVPECQKLEEAALIQLDAEIYADSPTMDIHSFIGTFTLNHPPQIDGAVETGPSVSPLTVENVLWANTVLAAGSAVGFVVYTGPETRAVMNTSHPETKIGLLDLEINNLSKILCAVTFAMSIVLVALNGFRGLWYIYVFRFLILFSSIIPISLRVNLDMGKTVYAQQIMNDSEIPNTIVRTSTLPEELGRIEYLLSDKTGTLTQNEMEMKKLHMGTMSYGFDSMDEVAHQLEVAFGSGEQGHLRQGSLSTGAQLAMRGRRDMSSRVRDVVLSLALCHNVTPVTNDDGTVTYQASSPDEVAIVTWTQSIGLTLVFRDRTRIDLKTPSGELISFDVLDIFPFTSESKRMGIVVRDRKTSEITFLQKGADVVMAKIVQRNDWLEEETANMAREGLRTLVMARKRIGAQLYKDFKARHHEASVRLEGRNEAMVAVVAEFLERDLELLGLTGVEDKLQDEVKSTLELLRNAGIKIWMLTGDKIETARCIAISTKLVARNQYIHEISKLKTSDEVRDQLEFLQSKLDCCLVIDGESLQLCLNLFKNEFIEIATKLSAVVACRCSPTQKADVARLIRKHTKKRVCCIGDGGNDVSMIQAADVGVGIVGKEGRQASLAADFSVTQFSFLTKLLLWHGRNSYRRSAKLAQFVIHRGLIISIMQAVFSAIFYFAPIALYQGWLMAGYATVYTMAPVFSLVLDRDVNEDLALLYPELYKELTKAGSSTFGGSTTANGTCVSLTWAGWDFLTGAAIMIMSLVLFENEFLHIVSISFTALILNELIMVALEITTWHIYMVISEIVTLCFYVISIAFLPEFFDLSFVVSLVFAWKLAVLVTISALPLYFIKLIHSRIAPAASSKLL</sequence>
<feature type="binding site" evidence="18">
    <location>
        <position position="872"/>
    </location>
    <ligand>
        <name>Mg(2+)</name>
        <dbReference type="ChEBI" id="CHEBI:18420"/>
    </ligand>
</feature>
<evidence type="ECO:0000256" key="5">
    <source>
        <dbReference type="ARBA" id="ARBA00022692"/>
    </source>
</evidence>
<reference evidence="24 25" key="1">
    <citation type="journal article" date="2020" name="ISME J.">
        <title>Uncovering the hidden diversity of litter-decomposition mechanisms in mushroom-forming fungi.</title>
        <authorList>
            <person name="Floudas D."/>
            <person name="Bentzer J."/>
            <person name="Ahren D."/>
            <person name="Johansson T."/>
            <person name="Persson P."/>
            <person name="Tunlid A."/>
        </authorList>
    </citation>
    <scope>NUCLEOTIDE SEQUENCE [LARGE SCALE GENOMIC DNA]</scope>
    <source>
        <strain evidence="24 25">CBS 661.87</strain>
    </source>
</reference>
<feature type="binding site" evidence="18">
    <location>
        <position position="489"/>
    </location>
    <ligand>
        <name>Mg(2+)</name>
        <dbReference type="ChEBI" id="CHEBI:18420"/>
    </ligand>
</feature>
<feature type="transmembrane region" description="Helical" evidence="19">
    <location>
        <begin position="959"/>
        <end position="981"/>
    </location>
</feature>
<keyword evidence="12" id="KW-0445">Lipid transport</keyword>
<dbReference type="InterPro" id="IPR008250">
    <property type="entry name" value="ATPase_P-typ_transduc_dom_A_sf"/>
</dbReference>
<feature type="active site" description="4-aspartylphosphate intermediate" evidence="16">
    <location>
        <position position="487"/>
    </location>
</feature>
<keyword evidence="13 19" id="KW-0472">Membrane</keyword>
<keyword evidence="4" id="KW-0813">Transport</keyword>
<feature type="region of interest" description="Disordered" evidence="20">
    <location>
        <begin position="44"/>
        <end position="66"/>
    </location>
</feature>
<evidence type="ECO:0000256" key="3">
    <source>
        <dbReference type="ARBA" id="ARBA00008109"/>
    </source>
</evidence>
<feature type="binding site" evidence="17">
    <location>
        <position position="875"/>
    </location>
    <ligand>
        <name>ATP</name>
        <dbReference type="ChEBI" id="CHEBI:30616"/>
    </ligand>
</feature>
<dbReference type="SFLD" id="SFLDG00002">
    <property type="entry name" value="C1.7:_P-type_atpase_like"/>
    <property type="match status" value="1"/>
</dbReference>
<evidence type="ECO:0000259" key="23">
    <source>
        <dbReference type="Pfam" id="PF16212"/>
    </source>
</evidence>
<dbReference type="NCBIfam" id="TIGR01652">
    <property type="entry name" value="ATPase-Plipid"/>
    <property type="match status" value="1"/>
</dbReference>
<dbReference type="Proteomes" id="UP000565441">
    <property type="component" value="Unassembled WGS sequence"/>
</dbReference>
<dbReference type="PRINTS" id="PR00119">
    <property type="entry name" value="CATATPASE"/>
</dbReference>
<accession>A0A8H5H562</accession>
<dbReference type="SUPFAM" id="SSF81653">
    <property type="entry name" value="Calcium ATPase, transduction domain A"/>
    <property type="match status" value="1"/>
</dbReference>
<feature type="binding site" evidence="18">
    <location>
        <position position="876"/>
    </location>
    <ligand>
        <name>Mg(2+)</name>
        <dbReference type="ChEBI" id="CHEBI:18420"/>
    </ligand>
</feature>
<evidence type="ECO:0000256" key="8">
    <source>
        <dbReference type="ARBA" id="ARBA00022840"/>
    </source>
</evidence>
<dbReference type="SUPFAM" id="SSF81660">
    <property type="entry name" value="Metal cation-transporting ATPase, ATP-binding domain N"/>
    <property type="match status" value="1"/>
</dbReference>
<comment type="cofactor">
    <cofactor evidence="1 18">
        <name>Mg(2+)</name>
        <dbReference type="ChEBI" id="CHEBI:18420"/>
    </cofactor>
</comment>
<dbReference type="SUPFAM" id="SSF56784">
    <property type="entry name" value="HAD-like"/>
    <property type="match status" value="1"/>
</dbReference>
<feature type="binding site" evidence="17">
    <location>
        <position position="488"/>
    </location>
    <ligand>
        <name>ATP</name>
        <dbReference type="ChEBI" id="CHEBI:30616"/>
    </ligand>
</feature>
<dbReference type="EC" id="7.6.2.1" evidence="19"/>
<keyword evidence="6 18" id="KW-0479">Metal-binding</keyword>
<dbReference type="Pfam" id="PF00122">
    <property type="entry name" value="E1-E2_ATPase"/>
    <property type="match status" value="1"/>
</dbReference>
<dbReference type="InterPro" id="IPR001757">
    <property type="entry name" value="P_typ_ATPase"/>
</dbReference>
<evidence type="ECO:0000313" key="24">
    <source>
        <dbReference type="EMBL" id="KAF5376750.1"/>
    </source>
</evidence>
<feature type="transmembrane region" description="Helical" evidence="19">
    <location>
        <begin position="1021"/>
        <end position="1040"/>
    </location>
</feature>
<evidence type="ECO:0000256" key="15">
    <source>
        <dbReference type="ARBA" id="ARBA00049128"/>
    </source>
</evidence>
<dbReference type="PANTHER" id="PTHR24092">
    <property type="entry name" value="PROBABLE PHOSPHOLIPID-TRANSPORTING ATPASE"/>
    <property type="match status" value="1"/>
</dbReference>
<dbReference type="GO" id="GO:0006897">
    <property type="term" value="P:endocytosis"/>
    <property type="evidence" value="ECO:0007669"/>
    <property type="project" value="TreeGrafter"/>
</dbReference>
<feature type="binding site" evidence="17">
    <location>
        <position position="852"/>
    </location>
    <ligand>
        <name>ATP</name>
        <dbReference type="ChEBI" id="CHEBI:30616"/>
    </ligand>
</feature>
<proteinExistence type="inferred from homology"/>
<comment type="similarity">
    <text evidence="3 19">Belongs to the cation transport ATPase (P-type) (TC 3.A.3) family. Type IV subfamily.</text>
</comment>
<organism evidence="24 25">
    <name type="scientific">Tricholomella constricta</name>
    <dbReference type="NCBI Taxonomy" id="117010"/>
    <lineage>
        <taxon>Eukaryota</taxon>
        <taxon>Fungi</taxon>
        <taxon>Dikarya</taxon>
        <taxon>Basidiomycota</taxon>
        <taxon>Agaricomycotina</taxon>
        <taxon>Agaricomycetes</taxon>
        <taxon>Agaricomycetidae</taxon>
        <taxon>Agaricales</taxon>
        <taxon>Tricholomatineae</taxon>
        <taxon>Lyophyllaceae</taxon>
        <taxon>Tricholomella</taxon>
    </lineage>
</organism>
<evidence type="ECO:0000256" key="19">
    <source>
        <dbReference type="RuleBase" id="RU362033"/>
    </source>
</evidence>
<comment type="catalytic activity">
    <reaction evidence="14 19">
        <text>ATP + H2O + phospholipidSide 1 = ADP + phosphate + phospholipidSide 2.</text>
        <dbReference type="EC" id="7.6.2.1"/>
    </reaction>
</comment>
<dbReference type="GO" id="GO:0005886">
    <property type="term" value="C:plasma membrane"/>
    <property type="evidence" value="ECO:0007669"/>
    <property type="project" value="TreeGrafter"/>
</dbReference>
<dbReference type="PANTHER" id="PTHR24092:SF5">
    <property type="entry name" value="PHOSPHOLIPID-TRANSPORTING ATPASE"/>
    <property type="match status" value="1"/>
</dbReference>
<feature type="transmembrane region" description="Helical" evidence="19">
    <location>
        <begin position="398"/>
        <end position="417"/>
    </location>
</feature>
<evidence type="ECO:0000256" key="12">
    <source>
        <dbReference type="ARBA" id="ARBA00023055"/>
    </source>
</evidence>
<evidence type="ECO:0000256" key="17">
    <source>
        <dbReference type="PIRSR" id="PIRSR606539-2"/>
    </source>
</evidence>
<dbReference type="GO" id="GO:0140326">
    <property type="term" value="F:ATPase-coupled intramembrane lipid transporter activity"/>
    <property type="evidence" value="ECO:0007669"/>
    <property type="project" value="UniProtKB-EC"/>
</dbReference>
<dbReference type="InterPro" id="IPR032631">
    <property type="entry name" value="P-type_ATPase_N"/>
</dbReference>
<dbReference type="Pfam" id="PF16212">
    <property type="entry name" value="PhoLip_ATPase_C"/>
    <property type="match status" value="1"/>
</dbReference>
<dbReference type="InterPro" id="IPR059000">
    <property type="entry name" value="ATPase_P-type_domA"/>
</dbReference>
<evidence type="ECO:0000256" key="4">
    <source>
        <dbReference type="ARBA" id="ARBA00022448"/>
    </source>
</evidence>
<dbReference type="InterPro" id="IPR018303">
    <property type="entry name" value="ATPase_P-typ_P_site"/>
</dbReference>
<dbReference type="GO" id="GO:0016887">
    <property type="term" value="F:ATP hydrolysis activity"/>
    <property type="evidence" value="ECO:0007669"/>
    <property type="project" value="InterPro"/>
</dbReference>
<keyword evidence="7 17" id="KW-0547">Nucleotide-binding</keyword>
<dbReference type="InterPro" id="IPR023214">
    <property type="entry name" value="HAD_sf"/>
</dbReference>
<feature type="binding site" evidence="17">
    <location>
        <position position="765"/>
    </location>
    <ligand>
        <name>ATP</name>
        <dbReference type="ChEBI" id="CHEBI:30616"/>
    </ligand>
</feature>
<dbReference type="Gene3D" id="3.40.1110.10">
    <property type="entry name" value="Calcium-transporting ATPase, cytoplasmic domain N"/>
    <property type="match status" value="1"/>
</dbReference>
<keyword evidence="8 17" id="KW-0067">ATP-binding</keyword>
<keyword evidence="25" id="KW-1185">Reference proteome</keyword>
<evidence type="ECO:0000259" key="22">
    <source>
        <dbReference type="Pfam" id="PF16209"/>
    </source>
</evidence>
<dbReference type="SFLD" id="SFLDS00003">
    <property type="entry name" value="Haloacid_Dehalogenase"/>
    <property type="match status" value="1"/>
</dbReference>
<dbReference type="GO" id="GO:0005802">
    <property type="term" value="C:trans-Golgi network"/>
    <property type="evidence" value="ECO:0007669"/>
    <property type="project" value="TreeGrafter"/>
</dbReference>
<dbReference type="PROSITE" id="PS00154">
    <property type="entry name" value="ATPASE_E1_E2"/>
    <property type="match status" value="1"/>
</dbReference>
<feature type="domain" description="P-type ATPase N-terminal" evidence="22">
    <location>
        <begin position="124"/>
        <end position="179"/>
    </location>
</feature>
<dbReference type="GO" id="GO:0045332">
    <property type="term" value="P:phospholipid translocation"/>
    <property type="evidence" value="ECO:0007669"/>
    <property type="project" value="TreeGrafter"/>
</dbReference>
<keyword evidence="5 19" id="KW-0812">Transmembrane</keyword>
<dbReference type="OrthoDB" id="377733at2759"/>
<dbReference type="SUPFAM" id="SSF81665">
    <property type="entry name" value="Calcium ATPase, transmembrane domain M"/>
    <property type="match status" value="1"/>
</dbReference>
<feature type="domain" description="P-type ATPase A" evidence="21">
    <location>
        <begin position="235"/>
        <end position="376"/>
    </location>
</feature>
<dbReference type="InterPro" id="IPR006539">
    <property type="entry name" value="P-type_ATPase_IV"/>
</dbReference>
<evidence type="ECO:0000256" key="1">
    <source>
        <dbReference type="ARBA" id="ARBA00001946"/>
    </source>
</evidence>
<protein>
    <recommendedName>
        <fullName evidence="19">Phospholipid-transporting ATPase</fullName>
        <ecNumber evidence="19">7.6.2.1</ecNumber>
    </recommendedName>
</protein>
<dbReference type="AlphaFoldDB" id="A0A8H5H562"/>
<comment type="catalytic activity">
    <reaction evidence="15">
        <text>a 1,2-diacyl-sn-glycero-3-phosphoethanolamine(out) + ATP + H2O = a 1,2-diacyl-sn-glycero-3-phosphoethanolamine(in) + ADP + phosphate + H(+)</text>
        <dbReference type="Rhea" id="RHEA:66132"/>
        <dbReference type="ChEBI" id="CHEBI:15377"/>
        <dbReference type="ChEBI" id="CHEBI:15378"/>
        <dbReference type="ChEBI" id="CHEBI:30616"/>
        <dbReference type="ChEBI" id="CHEBI:43474"/>
        <dbReference type="ChEBI" id="CHEBI:64612"/>
        <dbReference type="ChEBI" id="CHEBI:456216"/>
    </reaction>
    <physiologicalReaction direction="left-to-right" evidence="15">
        <dbReference type="Rhea" id="RHEA:66133"/>
    </physiologicalReaction>
</comment>
<evidence type="ECO:0000256" key="18">
    <source>
        <dbReference type="PIRSR" id="PIRSR606539-3"/>
    </source>
</evidence>
<feature type="transmembrane region" description="Helical" evidence="19">
    <location>
        <begin position="1100"/>
        <end position="1126"/>
    </location>
</feature>
<keyword evidence="10 19" id="KW-1278">Translocase</keyword>
<dbReference type="InterPro" id="IPR036412">
    <property type="entry name" value="HAD-like_sf"/>
</dbReference>
<dbReference type="FunFam" id="3.40.50.1000:FF:000009">
    <property type="entry name" value="Phospholipid-transporting ATPase"/>
    <property type="match status" value="1"/>
</dbReference>
<evidence type="ECO:0000256" key="16">
    <source>
        <dbReference type="PIRSR" id="PIRSR606539-1"/>
    </source>
</evidence>
<feature type="binding site" evidence="17">
    <location>
        <position position="846"/>
    </location>
    <ligand>
        <name>ATP</name>
        <dbReference type="ChEBI" id="CHEBI:30616"/>
    </ligand>
</feature>
<feature type="transmembrane region" description="Helical" evidence="19">
    <location>
        <begin position="933"/>
        <end position="953"/>
    </location>
</feature>
<feature type="domain" description="P-type ATPase C-terminal" evidence="23">
    <location>
        <begin position="899"/>
        <end position="1135"/>
    </location>
</feature>
<evidence type="ECO:0000256" key="9">
    <source>
        <dbReference type="ARBA" id="ARBA00022842"/>
    </source>
</evidence>
<dbReference type="SFLD" id="SFLDF00027">
    <property type="entry name" value="p-type_atpase"/>
    <property type="match status" value="1"/>
</dbReference>
<feature type="binding site" evidence="17">
    <location>
        <position position="487"/>
    </location>
    <ligand>
        <name>ATP</name>
        <dbReference type="ChEBI" id="CHEBI:30616"/>
    </ligand>
</feature>
<evidence type="ECO:0000256" key="7">
    <source>
        <dbReference type="ARBA" id="ARBA00022741"/>
    </source>
</evidence>
<feature type="binding site" evidence="17">
    <location>
        <position position="630"/>
    </location>
    <ligand>
        <name>ATP</name>
        <dbReference type="ChEBI" id="CHEBI:30616"/>
    </ligand>
</feature>
<feature type="transmembrane region" description="Helical" evidence="19">
    <location>
        <begin position="1046"/>
        <end position="1067"/>
    </location>
</feature>
<feature type="binding site" evidence="17">
    <location>
        <position position="489"/>
    </location>
    <ligand>
        <name>ATP</name>
        <dbReference type="ChEBI" id="CHEBI:30616"/>
    </ligand>
</feature>
<dbReference type="GO" id="GO:0000287">
    <property type="term" value="F:magnesium ion binding"/>
    <property type="evidence" value="ECO:0007669"/>
    <property type="project" value="UniProtKB-UniRule"/>
</dbReference>
<evidence type="ECO:0000256" key="13">
    <source>
        <dbReference type="ARBA" id="ARBA00023136"/>
    </source>
</evidence>
<feature type="binding site" evidence="17">
    <location>
        <position position="766"/>
    </location>
    <ligand>
        <name>ATP</name>
        <dbReference type="ChEBI" id="CHEBI:30616"/>
    </ligand>
</feature>
<feature type="binding site" evidence="17">
    <location>
        <position position="876"/>
    </location>
    <ligand>
        <name>ATP</name>
        <dbReference type="ChEBI" id="CHEBI:30616"/>
    </ligand>
</feature>
<evidence type="ECO:0000256" key="10">
    <source>
        <dbReference type="ARBA" id="ARBA00022967"/>
    </source>
</evidence>
<dbReference type="InterPro" id="IPR032630">
    <property type="entry name" value="P_typ_ATPase_c"/>
</dbReference>
<dbReference type="InterPro" id="IPR023299">
    <property type="entry name" value="ATPase_P-typ_cyto_dom_N"/>
</dbReference>
<keyword evidence="9 18" id="KW-0460">Magnesium</keyword>
<dbReference type="GO" id="GO:0006890">
    <property type="term" value="P:retrograde vesicle-mediated transport, Golgi to endoplasmic reticulum"/>
    <property type="evidence" value="ECO:0007669"/>
    <property type="project" value="TreeGrafter"/>
</dbReference>
<dbReference type="GO" id="GO:0005524">
    <property type="term" value="F:ATP binding"/>
    <property type="evidence" value="ECO:0007669"/>
    <property type="project" value="UniProtKB-UniRule"/>
</dbReference>
<feature type="binding site" evidence="18">
    <location>
        <position position="487"/>
    </location>
    <ligand>
        <name>Mg(2+)</name>
        <dbReference type="ChEBI" id="CHEBI:18420"/>
    </ligand>
</feature>
<dbReference type="GO" id="GO:0010008">
    <property type="term" value="C:endosome membrane"/>
    <property type="evidence" value="ECO:0007669"/>
    <property type="project" value="UniProtKB-SubCell"/>
</dbReference>
<comment type="caution">
    <text evidence="24">The sequence shown here is derived from an EMBL/GenBank/DDBJ whole genome shotgun (WGS) entry which is preliminary data.</text>
</comment>